<dbReference type="Proteomes" id="UP000176944">
    <property type="component" value="Chromosome"/>
</dbReference>
<reference evidence="1" key="2">
    <citation type="submission" date="2022-10" db="EMBL/GenBank/DDBJ databases">
        <authorList>
            <person name="Ngo T.-E."/>
        </authorList>
    </citation>
    <scope>NUCLEOTIDE SEQUENCE</scope>
    <source>
        <strain evidence="1">JHB</strain>
    </source>
</reference>
<name>A0A9Q9SS75_MOOP1</name>
<dbReference type="AlphaFoldDB" id="A0A9Q9SS75"/>
<proteinExistence type="predicted"/>
<accession>A0A9Q9SS75</accession>
<evidence type="ECO:0000313" key="1">
    <source>
        <dbReference type="EMBL" id="WAN68710.1"/>
    </source>
</evidence>
<dbReference type="EMBL" id="CP017708">
    <property type="protein sequence ID" value="WAN68710.1"/>
    <property type="molecule type" value="Genomic_DNA"/>
</dbReference>
<reference evidence="1" key="1">
    <citation type="journal article" date="2017" name="Proc. Natl. Acad. Sci. U.S.A.">
        <title>Comparative genomics uncovers the prolific and distinctive metabolic potential of the cyanobacterial genus Moorea.</title>
        <authorList>
            <person name="Leao T."/>
            <person name="Castelao G."/>
            <person name="Korobeynikov A."/>
            <person name="Monroe E.A."/>
            <person name="Podell S."/>
            <person name="Glukhov E."/>
            <person name="Allen E.E."/>
            <person name="Gerwick W.H."/>
            <person name="Gerwick L."/>
        </authorList>
    </citation>
    <scope>NUCLEOTIDE SEQUENCE</scope>
    <source>
        <strain evidence="1">JHB</strain>
    </source>
</reference>
<sequence length="60" mass="6540">MLKPISTGSCSWETTAVAHGGNAFCQSCIAIPKLPTPYSLLPRNLGRNYLSQLRPAIYCK</sequence>
<gene>
    <name evidence="1" type="ORF">BJP36_40825</name>
</gene>
<protein>
    <submittedName>
        <fullName evidence="1">Uncharacterized protein</fullName>
    </submittedName>
</protein>
<organism evidence="1">
    <name type="scientific">Moorena producens (strain JHB)</name>
    <dbReference type="NCBI Taxonomy" id="1454205"/>
    <lineage>
        <taxon>Bacteria</taxon>
        <taxon>Bacillati</taxon>
        <taxon>Cyanobacteriota</taxon>
        <taxon>Cyanophyceae</taxon>
        <taxon>Coleofasciculales</taxon>
        <taxon>Coleofasciculaceae</taxon>
        <taxon>Moorena</taxon>
    </lineage>
</organism>